<dbReference type="EMBL" id="JAGGLB010000006">
    <property type="protein sequence ID" value="MBP1990912.1"/>
    <property type="molecule type" value="Genomic_DNA"/>
</dbReference>
<accession>A0ABS4ITL4</accession>
<dbReference type="RefSeq" id="WP_209971649.1">
    <property type="nucleotide sequence ID" value="NZ_JAGGLB010000006.1"/>
</dbReference>
<proteinExistence type="predicted"/>
<evidence type="ECO:0000313" key="2">
    <source>
        <dbReference type="EMBL" id="MBP1990912.1"/>
    </source>
</evidence>
<keyword evidence="3" id="KW-1185">Reference proteome</keyword>
<evidence type="ECO:0000256" key="1">
    <source>
        <dbReference type="SAM" id="MobiDB-lite"/>
    </source>
</evidence>
<organism evidence="2 3">
    <name type="scientific">Paenibacillus eucommiae</name>
    <dbReference type="NCBI Taxonomy" id="1355755"/>
    <lineage>
        <taxon>Bacteria</taxon>
        <taxon>Bacillati</taxon>
        <taxon>Bacillota</taxon>
        <taxon>Bacilli</taxon>
        <taxon>Bacillales</taxon>
        <taxon>Paenibacillaceae</taxon>
        <taxon>Paenibacillus</taxon>
    </lineage>
</organism>
<dbReference type="Proteomes" id="UP001519287">
    <property type="component" value="Unassembled WGS sequence"/>
</dbReference>
<gene>
    <name evidence="2" type="ORF">J2Z66_002518</name>
</gene>
<name>A0ABS4ITL4_9BACL</name>
<feature type="region of interest" description="Disordered" evidence="1">
    <location>
        <begin position="29"/>
        <end position="48"/>
    </location>
</feature>
<sequence>MRSILITAMLVIVVIAIYNNAVGGNNGTRQQVKDSGGRINGTIQSIDP</sequence>
<comment type="caution">
    <text evidence="2">The sequence shown here is derived from an EMBL/GenBank/DDBJ whole genome shotgun (WGS) entry which is preliminary data.</text>
</comment>
<protein>
    <submittedName>
        <fullName evidence="2">Uncharacterized protein</fullName>
    </submittedName>
</protein>
<evidence type="ECO:0000313" key="3">
    <source>
        <dbReference type="Proteomes" id="UP001519287"/>
    </source>
</evidence>
<reference evidence="2 3" key="1">
    <citation type="submission" date="2021-03" db="EMBL/GenBank/DDBJ databases">
        <title>Genomic Encyclopedia of Type Strains, Phase IV (KMG-IV): sequencing the most valuable type-strain genomes for metagenomic binning, comparative biology and taxonomic classification.</title>
        <authorList>
            <person name="Goeker M."/>
        </authorList>
    </citation>
    <scope>NUCLEOTIDE SEQUENCE [LARGE SCALE GENOMIC DNA]</scope>
    <source>
        <strain evidence="2 3">DSM 26048</strain>
    </source>
</reference>